<sequence>MPMCLGHVKTVRYTDLIRKGILEDTRPCNIAMCRTRLRHTPVSLPMWTKIGHLQSQFATLFSCTPSHQHGIISIHI</sequence>
<evidence type="ECO:0000313" key="2">
    <source>
        <dbReference type="Proteomes" id="UP000032142"/>
    </source>
</evidence>
<dbReference type="AlphaFoldDB" id="A0A0B0NLP8"/>
<dbReference type="EMBL" id="KN396852">
    <property type="protein sequence ID" value="KHG12011.1"/>
    <property type="molecule type" value="Genomic_DNA"/>
</dbReference>
<organism evidence="1 2">
    <name type="scientific">Gossypium arboreum</name>
    <name type="common">Tree cotton</name>
    <name type="synonym">Gossypium nanking</name>
    <dbReference type="NCBI Taxonomy" id="29729"/>
    <lineage>
        <taxon>Eukaryota</taxon>
        <taxon>Viridiplantae</taxon>
        <taxon>Streptophyta</taxon>
        <taxon>Embryophyta</taxon>
        <taxon>Tracheophyta</taxon>
        <taxon>Spermatophyta</taxon>
        <taxon>Magnoliopsida</taxon>
        <taxon>eudicotyledons</taxon>
        <taxon>Gunneridae</taxon>
        <taxon>Pentapetalae</taxon>
        <taxon>rosids</taxon>
        <taxon>malvids</taxon>
        <taxon>Malvales</taxon>
        <taxon>Malvaceae</taxon>
        <taxon>Malvoideae</taxon>
        <taxon>Gossypium</taxon>
    </lineage>
</organism>
<evidence type="ECO:0000313" key="1">
    <source>
        <dbReference type="EMBL" id="KHG12011.1"/>
    </source>
</evidence>
<keyword evidence="2" id="KW-1185">Reference proteome</keyword>
<name>A0A0B0NLP8_GOSAR</name>
<proteinExistence type="predicted"/>
<accession>A0A0B0NLP8</accession>
<gene>
    <name evidence="1" type="ORF">F383_09451</name>
</gene>
<protein>
    <submittedName>
        <fullName evidence="1">Uncharacterized protein</fullName>
    </submittedName>
</protein>
<reference evidence="2" key="1">
    <citation type="submission" date="2014-09" db="EMBL/GenBank/DDBJ databases">
        <authorList>
            <person name="Mudge J."/>
            <person name="Ramaraj T."/>
            <person name="Lindquist I.E."/>
            <person name="Bharti A.K."/>
            <person name="Sundararajan A."/>
            <person name="Cameron C.T."/>
            <person name="Woodward J.E."/>
            <person name="May G.D."/>
            <person name="Brubaker C."/>
            <person name="Broadhvest J."/>
            <person name="Wilkins T.A."/>
        </authorList>
    </citation>
    <scope>NUCLEOTIDE SEQUENCE</scope>
    <source>
        <strain evidence="2">cv. AKA8401</strain>
    </source>
</reference>
<dbReference type="Proteomes" id="UP000032142">
    <property type="component" value="Unassembled WGS sequence"/>
</dbReference>